<evidence type="ECO:0000313" key="2">
    <source>
        <dbReference type="Proteomes" id="UP001303046"/>
    </source>
</evidence>
<gene>
    <name evidence="1" type="primary">Necator_chrIV.g15201</name>
    <name evidence="1" type="ORF">RB195_001906</name>
</gene>
<comment type="caution">
    <text evidence="1">The sequence shown here is derived from an EMBL/GenBank/DDBJ whole genome shotgun (WGS) entry which is preliminary data.</text>
</comment>
<dbReference type="Proteomes" id="UP001303046">
    <property type="component" value="Unassembled WGS sequence"/>
</dbReference>
<sequence length="100" mass="11313">MFYPISETRTVRRAFSNKRSVDDEEQSDVSTLHAILCLEHRSVPGPYRLMYGRYLLQKTGDCEEDWRKPSPPSFVSAAGTEFVAITSLPVFSTILQLPSS</sequence>
<name>A0ABR1DHK2_NECAM</name>
<proteinExistence type="predicted"/>
<organism evidence="1 2">
    <name type="scientific">Necator americanus</name>
    <name type="common">Human hookworm</name>
    <dbReference type="NCBI Taxonomy" id="51031"/>
    <lineage>
        <taxon>Eukaryota</taxon>
        <taxon>Metazoa</taxon>
        <taxon>Ecdysozoa</taxon>
        <taxon>Nematoda</taxon>
        <taxon>Chromadorea</taxon>
        <taxon>Rhabditida</taxon>
        <taxon>Rhabditina</taxon>
        <taxon>Rhabditomorpha</taxon>
        <taxon>Strongyloidea</taxon>
        <taxon>Ancylostomatidae</taxon>
        <taxon>Bunostominae</taxon>
        <taxon>Necator</taxon>
    </lineage>
</organism>
<reference evidence="1 2" key="1">
    <citation type="submission" date="2023-08" db="EMBL/GenBank/DDBJ databases">
        <title>A Necator americanus chromosomal reference genome.</title>
        <authorList>
            <person name="Ilik V."/>
            <person name="Petrzelkova K.J."/>
            <person name="Pardy F."/>
            <person name="Fuh T."/>
            <person name="Niatou-Singa F.S."/>
            <person name="Gouil Q."/>
            <person name="Baker L."/>
            <person name="Ritchie M.E."/>
            <person name="Jex A.R."/>
            <person name="Gazzola D."/>
            <person name="Li H."/>
            <person name="Toshio Fujiwara R."/>
            <person name="Zhan B."/>
            <person name="Aroian R.V."/>
            <person name="Pafco B."/>
            <person name="Schwarz E.M."/>
        </authorList>
    </citation>
    <scope>NUCLEOTIDE SEQUENCE [LARGE SCALE GENOMIC DNA]</scope>
    <source>
        <strain evidence="1 2">Aroian</strain>
        <tissue evidence="1">Whole animal</tissue>
    </source>
</reference>
<evidence type="ECO:0000313" key="1">
    <source>
        <dbReference type="EMBL" id="KAK6749573.1"/>
    </source>
</evidence>
<evidence type="ECO:0008006" key="3">
    <source>
        <dbReference type="Google" id="ProtNLM"/>
    </source>
</evidence>
<keyword evidence="2" id="KW-1185">Reference proteome</keyword>
<protein>
    <recommendedName>
        <fullName evidence="3">Ras-associating domain-containing protein</fullName>
    </recommendedName>
</protein>
<dbReference type="EMBL" id="JAVFWL010000004">
    <property type="protein sequence ID" value="KAK6749573.1"/>
    <property type="molecule type" value="Genomic_DNA"/>
</dbReference>
<accession>A0ABR1DHK2</accession>